<name>A0A0M3HP72_ASCLU</name>
<protein>
    <submittedName>
        <fullName evidence="2">Uncharacterized protein</fullName>
    </submittedName>
</protein>
<dbReference type="Proteomes" id="UP000036681">
    <property type="component" value="Unplaced"/>
</dbReference>
<evidence type="ECO:0000313" key="1">
    <source>
        <dbReference type="Proteomes" id="UP000036681"/>
    </source>
</evidence>
<keyword evidence="1" id="KW-1185">Reference proteome</keyword>
<accession>A0A0M3HP72</accession>
<dbReference type="WBParaSite" id="ALUE_0000363901-mRNA-1">
    <property type="protein sequence ID" value="ALUE_0000363901-mRNA-1"/>
    <property type="gene ID" value="ALUE_0000363901"/>
</dbReference>
<organism evidence="1 2">
    <name type="scientific">Ascaris lumbricoides</name>
    <name type="common">Giant roundworm</name>
    <dbReference type="NCBI Taxonomy" id="6252"/>
    <lineage>
        <taxon>Eukaryota</taxon>
        <taxon>Metazoa</taxon>
        <taxon>Ecdysozoa</taxon>
        <taxon>Nematoda</taxon>
        <taxon>Chromadorea</taxon>
        <taxon>Rhabditida</taxon>
        <taxon>Spirurina</taxon>
        <taxon>Ascaridomorpha</taxon>
        <taxon>Ascaridoidea</taxon>
        <taxon>Ascarididae</taxon>
        <taxon>Ascaris</taxon>
    </lineage>
</organism>
<sequence>MIWQLVSYSVTLRRRWLIGSNMCKSVANRRPCRSVGRGDSGALSEEFNPCSVRVQAALCRIVHALGACHRARQRNKQFRADGGSACCWLRVDEAACCVYAAKLSSLVSRLGAGNVAGCSTQLAAGEPLMAHSRQRRHVLSSEDAHCVLPSALLGVYASKQQQQHSPITANSSRSPHLPATVFLSDGERDASNPVHFSLIIAAKCGGLYVK</sequence>
<proteinExistence type="predicted"/>
<evidence type="ECO:0000313" key="2">
    <source>
        <dbReference type="WBParaSite" id="ALUE_0000363901-mRNA-1"/>
    </source>
</evidence>
<dbReference type="AlphaFoldDB" id="A0A0M3HP72"/>
<reference evidence="2" key="1">
    <citation type="submission" date="2017-02" db="UniProtKB">
        <authorList>
            <consortium name="WormBaseParasite"/>
        </authorList>
    </citation>
    <scope>IDENTIFICATION</scope>
</reference>